<keyword evidence="3" id="KW-1185">Reference proteome</keyword>
<protein>
    <submittedName>
        <fullName evidence="2">GCN5-related N-acetyltransferase</fullName>
    </submittedName>
</protein>
<proteinExistence type="predicted"/>
<name>E1R8W2_SEDSS</name>
<gene>
    <name evidence="2" type="ordered locus">Spirs_2765</name>
</gene>
<dbReference type="PANTHER" id="PTHR41368:SF1">
    <property type="entry name" value="PROTEIN YGHO"/>
    <property type="match status" value="1"/>
</dbReference>
<dbReference type="OrthoDB" id="9806005at2"/>
<dbReference type="PANTHER" id="PTHR41368">
    <property type="entry name" value="PROTEIN YGHO"/>
    <property type="match status" value="1"/>
</dbReference>
<dbReference type="STRING" id="573413.Spirs_2765"/>
<evidence type="ECO:0000313" key="2">
    <source>
        <dbReference type="EMBL" id="ADK81869.1"/>
    </source>
</evidence>
<dbReference type="RefSeq" id="WP_013255330.1">
    <property type="nucleotide sequence ID" value="NC_014364.1"/>
</dbReference>
<dbReference type="GO" id="GO:0016747">
    <property type="term" value="F:acyltransferase activity, transferring groups other than amino-acyl groups"/>
    <property type="evidence" value="ECO:0007669"/>
    <property type="project" value="InterPro"/>
</dbReference>
<dbReference type="InterPro" id="IPR039968">
    <property type="entry name" value="BcerS-like"/>
</dbReference>
<organism evidence="2 3">
    <name type="scientific">Sediminispirochaeta smaragdinae (strain DSM 11293 / JCM 15392 / SEBR 4228)</name>
    <name type="common">Spirochaeta smaragdinae</name>
    <dbReference type="NCBI Taxonomy" id="573413"/>
    <lineage>
        <taxon>Bacteria</taxon>
        <taxon>Pseudomonadati</taxon>
        <taxon>Spirochaetota</taxon>
        <taxon>Spirochaetia</taxon>
        <taxon>Spirochaetales</taxon>
        <taxon>Spirochaetaceae</taxon>
        <taxon>Sediminispirochaeta</taxon>
    </lineage>
</organism>
<dbReference type="eggNOG" id="COG0456">
    <property type="taxonomic scope" value="Bacteria"/>
</dbReference>
<accession>E1R8W2</accession>
<dbReference type="AlphaFoldDB" id="E1R8W2"/>
<sequence length="373" mass="44041">MVDIIQATNNKMLKEFIRFPFTLYRNHPCWVPPLFFDEWNTLHWKRNAAYSYCESRFFLAKKEGKTVGRIAAIKNDRFIEKWKHRYIRFGWVDFIDDPEVSQALFAAVESWAEEQGMEGIHGPLGFTDLDPEGLLTQGFEEEGTLPMIYNYDYYPRHIEALGYHKDIDWLQFEIPVPKEIGPKFTRLTKVVLERNELRMVQAKRRKDFLPYARGIFEVINRSYAQLYGVVELNDEQIDAYVRQYVGFVNPDFVKIILNEKDEVIAFAIAIPRLSSTLIKHKGRLFPFGALALLHTLRKPTELVFYLLGIRPDYQVKGLTSILMTELYRECIDYGITRVQTCGELENNSNIVTLMNNFEHRQHIRRRCYIKTWK</sequence>
<reference evidence="2 3" key="1">
    <citation type="journal article" date="2010" name="Stand. Genomic Sci.">
        <title>Complete genome sequence of Spirochaeta smaragdinae type strain (SEBR 4228).</title>
        <authorList>
            <person name="Mavromatis K."/>
            <person name="Yasawong M."/>
            <person name="Chertkov O."/>
            <person name="Lapidus A."/>
            <person name="Lucas S."/>
            <person name="Nolan M."/>
            <person name="Del Rio T.G."/>
            <person name="Tice H."/>
            <person name="Cheng J.F."/>
            <person name="Pitluck S."/>
            <person name="Liolios K."/>
            <person name="Ivanova N."/>
            <person name="Tapia R."/>
            <person name="Han C."/>
            <person name="Bruce D."/>
            <person name="Goodwin L."/>
            <person name="Pati A."/>
            <person name="Chen A."/>
            <person name="Palaniappan K."/>
            <person name="Land M."/>
            <person name="Hauser L."/>
            <person name="Chang Y.J."/>
            <person name="Jeffries C.D."/>
            <person name="Detter J.C."/>
            <person name="Rohde M."/>
            <person name="Brambilla E."/>
            <person name="Spring S."/>
            <person name="Goker M."/>
            <person name="Sikorski J."/>
            <person name="Woyke T."/>
            <person name="Bristow J."/>
            <person name="Eisen J.A."/>
            <person name="Markowitz V."/>
            <person name="Hugenholtz P."/>
            <person name="Klenk H.P."/>
            <person name="Kyrpides N.C."/>
        </authorList>
    </citation>
    <scope>NUCLEOTIDE SEQUENCE [LARGE SCALE GENOMIC DNA]</scope>
    <source>
        <strain evidence="3">DSM 11293 / JCM 15392 / SEBR 4228</strain>
    </source>
</reference>
<dbReference type="HOGENOM" id="CLU_053649_0_0_12"/>
<evidence type="ECO:0000259" key="1">
    <source>
        <dbReference type="Pfam" id="PF00583"/>
    </source>
</evidence>
<evidence type="ECO:0000313" key="3">
    <source>
        <dbReference type="Proteomes" id="UP000002318"/>
    </source>
</evidence>
<dbReference type="InterPro" id="IPR000182">
    <property type="entry name" value="GNAT_dom"/>
</dbReference>
<dbReference type="Pfam" id="PF00583">
    <property type="entry name" value="Acetyltransf_1"/>
    <property type="match status" value="1"/>
</dbReference>
<dbReference type="KEGG" id="ssm:Spirs_2765"/>
<dbReference type="Gene3D" id="3.40.630.30">
    <property type="match status" value="1"/>
</dbReference>
<dbReference type="SUPFAM" id="SSF55729">
    <property type="entry name" value="Acyl-CoA N-acyltransferases (Nat)"/>
    <property type="match status" value="1"/>
</dbReference>
<dbReference type="InterPro" id="IPR016181">
    <property type="entry name" value="Acyl_CoA_acyltransferase"/>
</dbReference>
<dbReference type="EMBL" id="CP002116">
    <property type="protein sequence ID" value="ADK81869.1"/>
    <property type="molecule type" value="Genomic_DNA"/>
</dbReference>
<dbReference type="Proteomes" id="UP000002318">
    <property type="component" value="Chromosome"/>
</dbReference>
<feature type="domain" description="N-acetyltransferase" evidence="1">
    <location>
        <begin position="255"/>
        <end position="347"/>
    </location>
</feature>